<protein>
    <recommendedName>
        <fullName evidence="7">Short chain dehydrogenase/reductase</fullName>
    </recommendedName>
</protein>
<reference evidence="5" key="2">
    <citation type="submission" date="2020-02" db="EMBL/GenBank/DDBJ databases">
        <authorList>
            <person name="Gilchrist C.L.M."/>
            <person name="Chooi Y.-H."/>
        </authorList>
    </citation>
    <scope>NUCLEOTIDE SEQUENCE</scope>
    <source>
        <strain evidence="5">MST-FP2251</strain>
    </source>
</reference>
<evidence type="ECO:0000256" key="3">
    <source>
        <dbReference type="ARBA" id="ARBA00023002"/>
    </source>
</evidence>
<dbReference type="InterPro" id="IPR020904">
    <property type="entry name" value="Sc_DH/Rdtase_CS"/>
</dbReference>
<dbReference type="Pfam" id="PF00106">
    <property type="entry name" value="adh_short"/>
    <property type="match status" value="1"/>
</dbReference>
<dbReference type="InterPro" id="IPR036291">
    <property type="entry name" value="NAD(P)-bd_dom_sf"/>
</dbReference>
<dbReference type="PANTHER" id="PTHR44229">
    <property type="entry name" value="15-HYDROXYPROSTAGLANDIN DEHYDROGENASE [NAD(+)]"/>
    <property type="match status" value="1"/>
</dbReference>
<dbReference type="PRINTS" id="PR00081">
    <property type="entry name" value="GDHRDH"/>
</dbReference>
<dbReference type="EMBL" id="VCAU01000080">
    <property type="protein sequence ID" value="KAF9886278.1"/>
    <property type="molecule type" value="Genomic_DNA"/>
</dbReference>
<organism evidence="5 6">
    <name type="scientific">Aspergillus nanangensis</name>
    <dbReference type="NCBI Taxonomy" id="2582783"/>
    <lineage>
        <taxon>Eukaryota</taxon>
        <taxon>Fungi</taxon>
        <taxon>Dikarya</taxon>
        <taxon>Ascomycota</taxon>
        <taxon>Pezizomycotina</taxon>
        <taxon>Eurotiomycetes</taxon>
        <taxon>Eurotiomycetidae</taxon>
        <taxon>Eurotiales</taxon>
        <taxon>Aspergillaceae</taxon>
        <taxon>Aspergillus</taxon>
        <taxon>Aspergillus subgen. Circumdati</taxon>
    </lineage>
</organism>
<evidence type="ECO:0000256" key="1">
    <source>
        <dbReference type="ARBA" id="ARBA00006484"/>
    </source>
</evidence>
<dbReference type="PRINTS" id="PR00080">
    <property type="entry name" value="SDRFAMILY"/>
</dbReference>
<dbReference type="PROSITE" id="PS00061">
    <property type="entry name" value="ADH_SHORT"/>
    <property type="match status" value="1"/>
</dbReference>
<dbReference type="Proteomes" id="UP001194746">
    <property type="component" value="Unassembled WGS sequence"/>
</dbReference>
<evidence type="ECO:0008006" key="7">
    <source>
        <dbReference type="Google" id="ProtNLM"/>
    </source>
</evidence>
<keyword evidence="3" id="KW-0560">Oxidoreductase</keyword>
<evidence type="ECO:0000313" key="6">
    <source>
        <dbReference type="Proteomes" id="UP001194746"/>
    </source>
</evidence>
<keyword evidence="2" id="KW-0521">NADP</keyword>
<comment type="similarity">
    <text evidence="1 4">Belongs to the short-chain dehydrogenases/reductases (SDR) family.</text>
</comment>
<dbReference type="PANTHER" id="PTHR44229:SF4">
    <property type="entry name" value="15-HYDROXYPROSTAGLANDIN DEHYDROGENASE [NAD(+)]"/>
    <property type="match status" value="1"/>
</dbReference>
<comment type="caution">
    <text evidence="5">The sequence shown here is derived from an EMBL/GenBank/DDBJ whole genome shotgun (WGS) entry which is preliminary data.</text>
</comment>
<evidence type="ECO:0000313" key="5">
    <source>
        <dbReference type="EMBL" id="KAF9886278.1"/>
    </source>
</evidence>
<dbReference type="GO" id="GO:0005737">
    <property type="term" value="C:cytoplasm"/>
    <property type="evidence" value="ECO:0007669"/>
    <property type="project" value="TreeGrafter"/>
</dbReference>
<proteinExistence type="inferred from homology"/>
<accession>A0AAD4CIB5</accession>
<dbReference type="Gene3D" id="3.40.50.720">
    <property type="entry name" value="NAD(P)-binding Rossmann-like Domain"/>
    <property type="match status" value="1"/>
</dbReference>
<dbReference type="AlphaFoldDB" id="A0AAD4CIB5"/>
<gene>
    <name evidence="5" type="ORF">FE257_011891</name>
</gene>
<reference evidence="5" key="1">
    <citation type="journal article" date="2019" name="Beilstein J. Org. Chem.">
        <title>Nanangenines: drimane sesquiterpenoids as the dominant metabolite cohort of a novel Australian fungus, Aspergillus nanangensis.</title>
        <authorList>
            <person name="Lacey H.J."/>
            <person name="Gilchrist C.L.M."/>
            <person name="Crombie A."/>
            <person name="Kalaitzis J.A."/>
            <person name="Vuong D."/>
            <person name="Rutledge P.J."/>
            <person name="Turner P."/>
            <person name="Pitt J.I."/>
            <person name="Lacey E."/>
            <person name="Chooi Y.H."/>
            <person name="Piggott A.M."/>
        </authorList>
    </citation>
    <scope>NUCLEOTIDE SEQUENCE</scope>
    <source>
        <strain evidence="5">MST-FP2251</strain>
    </source>
</reference>
<evidence type="ECO:0000256" key="2">
    <source>
        <dbReference type="ARBA" id="ARBA00022857"/>
    </source>
</evidence>
<dbReference type="SUPFAM" id="SSF51735">
    <property type="entry name" value="NAD(P)-binding Rossmann-fold domains"/>
    <property type="match status" value="1"/>
</dbReference>
<name>A0AAD4CIB5_ASPNN</name>
<dbReference type="GO" id="GO:0044550">
    <property type="term" value="P:secondary metabolite biosynthetic process"/>
    <property type="evidence" value="ECO:0007669"/>
    <property type="project" value="UniProtKB-ARBA"/>
</dbReference>
<evidence type="ECO:0000256" key="4">
    <source>
        <dbReference type="RuleBase" id="RU000363"/>
    </source>
</evidence>
<dbReference type="GO" id="GO:0016616">
    <property type="term" value="F:oxidoreductase activity, acting on the CH-OH group of donors, NAD or NADP as acceptor"/>
    <property type="evidence" value="ECO:0007669"/>
    <property type="project" value="TreeGrafter"/>
</dbReference>
<sequence>MGFKRSGASGIGLGITRYFITQPDTHITILDVNPMTATETLNSLRSEFSSSAVSFEQCDVSCWESQAVAFKKIYSQQGRIDIVFANAGITEKGTLLPPGDSNQEPKKPDLSTLNVNLLGAIYSVQLAIYYISKNMTAISQSDGSDLSSGLIVCNASIAALCAFPISPIYAASKSGLVGLVRSLARPLSALQIRINAIAPSVIETNIAPSEDLYRSMILTPMSTAINAVAEFVSDESLTGKIAELHAEKFTFVEPPAYVDEDTRKNIEMFWSLGYA</sequence>
<keyword evidence="6" id="KW-1185">Reference proteome</keyword>
<dbReference type="InterPro" id="IPR002347">
    <property type="entry name" value="SDR_fam"/>
</dbReference>